<proteinExistence type="predicted"/>
<dbReference type="AlphaFoldDB" id="A0A7S2EK30"/>
<name>A0A7S2EK30_TRICV</name>
<dbReference type="Gene3D" id="3.80.10.10">
    <property type="entry name" value="Ribonuclease Inhibitor"/>
    <property type="match status" value="2"/>
</dbReference>
<dbReference type="InterPro" id="IPR027038">
    <property type="entry name" value="RanGap"/>
</dbReference>
<dbReference type="SMART" id="SM00368">
    <property type="entry name" value="LRR_RI"/>
    <property type="match status" value="7"/>
</dbReference>
<dbReference type="GO" id="GO:0031267">
    <property type="term" value="F:small GTPase binding"/>
    <property type="evidence" value="ECO:0007669"/>
    <property type="project" value="TreeGrafter"/>
</dbReference>
<dbReference type="EMBL" id="HBGO01017974">
    <property type="protein sequence ID" value="CAD9339710.1"/>
    <property type="molecule type" value="Transcribed_RNA"/>
</dbReference>
<dbReference type="Pfam" id="PF13516">
    <property type="entry name" value="LRR_6"/>
    <property type="match status" value="4"/>
</dbReference>
<evidence type="ECO:0000256" key="3">
    <source>
        <dbReference type="ARBA" id="ARBA00022737"/>
    </source>
</evidence>
<dbReference type="GO" id="GO:0005634">
    <property type="term" value="C:nucleus"/>
    <property type="evidence" value="ECO:0007669"/>
    <property type="project" value="TreeGrafter"/>
</dbReference>
<dbReference type="PANTHER" id="PTHR24113">
    <property type="entry name" value="RAN GTPASE-ACTIVATING PROTEIN 1"/>
    <property type="match status" value="1"/>
</dbReference>
<evidence type="ECO:0000256" key="1">
    <source>
        <dbReference type="ARBA" id="ARBA00022468"/>
    </source>
</evidence>
<dbReference type="SUPFAM" id="SSF52047">
    <property type="entry name" value="RNI-like"/>
    <property type="match status" value="1"/>
</dbReference>
<sequence length="381" mass="41717">MKVSERFRKLVKRVRNNDEHYTVLQWNYSKYWEVGDEGAEMLSDALRTNTVLMEIKLRHAVIGPVGAAVLGKVFEVNVGLARLCLKDNCIGNDGAEALGRSLIANVSLRELCLAKNGIGNRGAVALAEALTCKETLKELDLSQNKIGNDGTRALARALAGKSTLVKLDLANNRITSRGASSLAVALCSNSALAKLCLDSNCILCKGAIALACALQINRGLVYLSLDHCQVGREGTMALFHAAQDLEAGACAEKMMMTFVRGSFDGSFGLKIGLGTISLSVREFHSERHRRSKIRKVRIHCRQEGGHLQLPSDSKQHYAEYRKSRKRFLDAVCTLGVHVAAQQVFLVEDQAMPMTLNKMASTLGIVGVYEIFKMKLHLIGHH</sequence>
<dbReference type="GO" id="GO:0048471">
    <property type="term" value="C:perinuclear region of cytoplasm"/>
    <property type="evidence" value="ECO:0007669"/>
    <property type="project" value="TreeGrafter"/>
</dbReference>
<dbReference type="InterPro" id="IPR032675">
    <property type="entry name" value="LRR_dom_sf"/>
</dbReference>
<keyword evidence="2" id="KW-0433">Leucine-rich repeat</keyword>
<dbReference type="GO" id="GO:0005829">
    <property type="term" value="C:cytosol"/>
    <property type="evidence" value="ECO:0007669"/>
    <property type="project" value="TreeGrafter"/>
</dbReference>
<dbReference type="GO" id="GO:0006913">
    <property type="term" value="P:nucleocytoplasmic transport"/>
    <property type="evidence" value="ECO:0007669"/>
    <property type="project" value="TreeGrafter"/>
</dbReference>
<evidence type="ECO:0000313" key="4">
    <source>
        <dbReference type="EMBL" id="CAD9339710.1"/>
    </source>
</evidence>
<keyword evidence="3" id="KW-0677">Repeat</keyword>
<dbReference type="PANTHER" id="PTHR24113:SF12">
    <property type="entry name" value="RAN GTPASE-ACTIVATING PROTEIN 1"/>
    <property type="match status" value="1"/>
</dbReference>
<accession>A0A7S2EK30</accession>
<keyword evidence="1" id="KW-0343">GTPase activation</keyword>
<protein>
    <submittedName>
        <fullName evidence="4">Uncharacterized protein</fullName>
    </submittedName>
</protein>
<reference evidence="4" key="1">
    <citation type="submission" date="2021-01" db="EMBL/GenBank/DDBJ databases">
        <authorList>
            <person name="Corre E."/>
            <person name="Pelletier E."/>
            <person name="Niang G."/>
            <person name="Scheremetjew M."/>
            <person name="Finn R."/>
            <person name="Kale V."/>
            <person name="Holt S."/>
            <person name="Cochrane G."/>
            <person name="Meng A."/>
            <person name="Brown T."/>
            <person name="Cohen L."/>
        </authorList>
    </citation>
    <scope>NUCLEOTIDE SEQUENCE</scope>
    <source>
        <strain evidence="4">Grunow 1884</strain>
    </source>
</reference>
<organism evidence="4">
    <name type="scientific">Trieres chinensis</name>
    <name type="common">Marine centric diatom</name>
    <name type="synonym">Odontella sinensis</name>
    <dbReference type="NCBI Taxonomy" id="1514140"/>
    <lineage>
        <taxon>Eukaryota</taxon>
        <taxon>Sar</taxon>
        <taxon>Stramenopiles</taxon>
        <taxon>Ochrophyta</taxon>
        <taxon>Bacillariophyta</taxon>
        <taxon>Mediophyceae</taxon>
        <taxon>Biddulphiophycidae</taxon>
        <taxon>Eupodiscales</taxon>
        <taxon>Parodontellaceae</taxon>
        <taxon>Trieres</taxon>
    </lineage>
</organism>
<gene>
    <name evidence="4" type="ORF">OSIN01602_LOCUS10280</name>
</gene>
<evidence type="ECO:0000256" key="2">
    <source>
        <dbReference type="ARBA" id="ARBA00022614"/>
    </source>
</evidence>
<dbReference type="InterPro" id="IPR001611">
    <property type="entry name" value="Leu-rich_rpt"/>
</dbReference>
<dbReference type="GO" id="GO:0005096">
    <property type="term" value="F:GTPase activator activity"/>
    <property type="evidence" value="ECO:0007669"/>
    <property type="project" value="UniProtKB-KW"/>
</dbReference>